<evidence type="ECO:0000256" key="5">
    <source>
        <dbReference type="ARBA" id="ARBA00023163"/>
    </source>
</evidence>
<dbReference type="PANTHER" id="PTHR12198">
    <property type="entry name" value="HOMEOBOX PROTEIN PROSPERO/PROX-1/CEH-26"/>
    <property type="match status" value="1"/>
</dbReference>
<evidence type="ECO:0000256" key="4">
    <source>
        <dbReference type="ARBA" id="ARBA00023155"/>
    </source>
</evidence>
<dbReference type="InterPro" id="IPR039350">
    <property type="entry name" value="Prospero_homeodomain"/>
</dbReference>
<evidence type="ECO:0000313" key="10">
    <source>
        <dbReference type="WBParaSite" id="Hba_13682"/>
    </source>
</evidence>
<dbReference type="GO" id="GO:0007399">
    <property type="term" value="P:nervous system development"/>
    <property type="evidence" value="ECO:0007669"/>
    <property type="project" value="UniProtKB-ARBA"/>
</dbReference>
<dbReference type="PANTHER" id="PTHR12198:SF0">
    <property type="entry name" value="HOMEOBOX PROTEIN PROSPERO"/>
    <property type="match status" value="1"/>
</dbReference>
<dbReference type="InterPro" id="IPR037131">
    <property type="entry name" value="Homeo_prospero_dom_sf"/>
</dbReference>
<keyword evidence="3" id="KW-0238">DNA-binding</keyword>
<evidence type="ECO:0000313" key="9">
    <source>
        <dbReference type="Proteomes" id="UP000095283"/>
    </source>
</evidence>
<dbReference type="Proteomes" id="UP000095283">
    <property type="component" value="Unplaced"/>
</dbReference>
<keyword evidence="2" id="KW-0805">Transcription regulation</keyword>
<keyword evidence="9" id="KW-1185">Reference proteome</keyword>
<accession>A0A1I7X8D2</accession>
<dbReference type="SUPFAM" id="SSF46689">
    <property type="entry name" value="Homeodomain-like"/>
    <property type="match status" value="1"/>
</dbReference>
<dbReference type="GO" id="GO:0000981">
    <property type="term" value="F:DNA-binding transcription factor activity, RNA polymerase II-specific"/>
    <property type="evidence" value="ECO:0007669"/>
    <property type="project" value="TreeGrafter"/>
</dbReference>
<dbReference type="AlphaFoldDB" id="A0A1I7X8D2"/>
<evidence type="ECO:0000259" key="8">
    <source>
        <dbReference type="PROSITE" id="PS51818"/>
    </source>
</evidence>
<dbReference type="GO" id="GO:0048468">
    <property type="term" value="P:cell development"/>
    <property type="evidence" value="ECO:0007669"/>
    <property type="project" value="UniProtKB-ARBA"/>
</dbReference>
<feature type="region of interest" description="Disordered" evidence="7">
    <location>
        <begin position="185"/>
        <end position="232"/>
    </location>
</feature>
<dbReference type="InterPro" id="IPR023082">
    <property type="entry name" value="Homeo_prospero_dom"/>
</dbReference>
<feature type="compositionally biased region" description="Low complexity" evidence="7">
    <location>
        <begin position="209"/>
        <end position="223"/>
    </location>
</feature>
<keyword evidence="6" id="KW-0539">Nucleus</keyword>
<dbReference type="Pfam" id="PF05044">
    <property type="entry name" value="HPD"/>
    <property type="match status" value="1"/>
</dbReference>
<dbReference type="PROSITE" id="PS51818">
    <property type="entry name" value="HOMEO_PROSPERO"/>
    <property type="match status" value="1"/>
</dbReference>
<feature type="compositionally biased region" description="Acidic residues" evidence="7">
    <location>
        <begin position="185"/>
        <end position="202"/>
    </location>
</feature>
<dbReference type="InterPro" id="IPR009057">
    <property type="entry name" value="Homeodomain-like_sf"/>
</dbReference>
<proteinExistence type="predicted"/>
<keyword evidence="4" id="KW-0371">Homeobox</keyword>
<evidence type="ECO:0000256" key="1">
    <source>
        <dbReference type="ARBA" id="ARBA00004123"/>
    </source>
</evidence>
<organism evidence="9 10">
    <name type="scientific">Heterorhabditis bacteriophora</name>
    <name type="common">Entomopathogenic nematode worm</name>
    <dbReference type="NCBI Taxonomy" id="37862"/>
    <lineage>
        <taxon>Eukaryota</taxon>
        <taxon>Metazoa</taxon>
        <taxon>Ecdysozoa</taxon>
        <taxon>Nematoda</taxon>
        <taxon>Chromadorea</taxon>
        <taxon>Rhabditida</taxon>
        <taxon>Rhabditina</taxon>
        <taxon>Rhabditomorpha</taxon>
        <taxon>Strongyloidea</taxon>
        <taxon>Heterorhabditidae</taxon>
        <taxon>Heterorhabditis</taxon>
    </lineage>
</organism>
<dbReference type="GO" id="GO:0000978">
    <property type="term" value="F:RNA polymerase II cis-regulatory region sequence-specific DNA binding"/>
    <property type="evidence" value="ECO:0007669"/>
    <property type="project" value="TreeGrafter"/>
</dbReference>
<keyword evidence="5" id="KW-0804">Transcription</keyword>
<evidence type="ECO:0000256" key="3">
    <source>
        <dbReference type="ARBA" id="ARBA00023125"/>
    </source>
</evidence>
<dbReference type="WBParaSite" id="Hba_13682">
    <property type="protein sequence ID" value="Hba_13682"/>
    <property type="gene ID" value="Hba_13682"/>
</dbReference>
<protein>
    <submittedName>
        <fullName evidence="10">Prospero domain-containing protein</fullName>
    </submittedName>
</protein>
<reference evidence="10" key="1">
    <citation type="submission" date="2016-11" db="UniProtKB">
        <authorList>
            <consortium name="WormBaseParasite"/>
        </authorList>
    </citation>
    <scope>IDENTIFICATION</scope>
</reference>
<feature type="domain" description="Prospero" evidence="8">
    <location>
        <begin position="482"/>
        <end position="604"/>
    </location>
</feature>
<dbReference type="GO" id="GO:0005634">
    <property type="term" value="C:nucleus"/>
    <property type="evidence" value="ECO:0007669"/>
    <property type="project" value="UniProtKB-SubCell"/>
</dbReference>
<dbReference type="Gene3D" id="1.10.10.500">
    <property type="entry name" value="Homeo-prospero domain"/>
    <property type="match status" value="1"/>
</dbReference>
<evidence type="ECO:0000256" key="6">
    <source>
        <dbReference type="ARBA" id="ARBA00023242"/>
    </source>
</evidence>
<name>A0A1I7X8D2_HETBA</name>
<evidence type="ECO:0000256" key="2">
    <source>
        <dbReference type="ARBA" id="ARBA00023015"/>
    </source>
</evidence>
<evidence type="ECO:0000256" key="7">
    <source>
        <dbReference type="SAM" id="MobiDB-lite"/>
    </source>
</evidence>
<sequence>MFHRIVVDCGCKGFQCLCENKARNHRRNALRILRTAFALFTVTSRVLSVRKKSDAVIYSNLSHPCADAVRGELVIISALIIHSQVLYWHIKEDRWVEQTSEAKKMLYIYNVFNMLETRKIRHIKMNRRGKAKNIKLRFINLRSKLYGRWIFSPINDFLATKQSYLCCLSSSYSFFQRHDLAAADTSDEIDPDTQLDDSETTGEDNQIAETRTSNESANSTSSSSKRKSFMPQRNMGDIMTAIEEQNEPEQKMIISEMDDAQKEDTGTVTENRETELPSHMEGLSALQSQLNTPNIKISEMFETQKRLYNNLIEQQKKMFPQQQTDVFQEKVRTRDYSQLAQSLKTEIIDTLSGSIDKVCANNITSNTYIQYNYKKFLVPPNGIFPSPFNTFNPLAALNSLRRPFEDDCPKKKRSKVINLFSYSLRFAFSFLYFHIMRFSYPTPLPSLATFHQLWWAILYMEVRLLVTEMKVQQIRMRLASVGSTLTPVHLRKAKLMFFYTRYPNSTLLKSYFPDVRFNKNNTAQLVKWFSNFREFYYIQMDKYARQALAEGISSREEIVVTMESEIFKTLNQHYNRNNHIQVINRLDDHIPEYFKDPNFLERLE</sequence>
<comment type="subcellular location">
    <subcellularLocation>
        <location evidence="1">Nucleus</location>
    </subcellularLocation>
</comment>